<evidence type="ECO:0000259" key="2">
    <source>
        <dbReference type="Pfam" id="PF13478"/>
    </source>
</evidence>
<reference evidence="3" key="1">
    <citation type="submission" date="2018-06" db="EMBL/GenBank/DDBJ databases">
        <authorList>
            <person name="Zhirakovskaya E."/>
        </authorList>
    </citation>
    <scope>NUCLEOTIDE SEQUENCE</scope>
</reference>
<dbReference type="PANTHER" id="PTHR30388">
    <property type="entry name" value="ALDEHYDE OXIDOREDUCTASE MOLYBDENUM COFACTOR ASSEMBLY PROTEIN"/>
    <property type="match status" value="1"/>
</dbReference>
<evidence type="ECO:0000259" key="1">
    <source>
        <dbReference type="Pfam" id="PF02625"/>
    </source>
</evidence>
<sequence>MLEQISPLWDAYLENKHQGSPLVLATLVTTIGSSYKKAGAMMLIEQDRTSHGLISGGCLEADVAEHAITVFETGLAITLEYDLSDESIFGLGAGCDGRIKIVLQVIDGDYLPFSALEPLPQLAENVKLLINSDATTAFPIGSYYVRKGGKMIESAVGFYAANQQQIDVLKYMPPPKIAICGAGIDVSPLIEILHLLQWHVYLIDHRPGRLQSNSHHLSQIIEVKMTELSATLQSHQFDAVAIMTHNLDRDAAYLKHFSAADVPWLGLLGPFKRRDKVLQKAGLQLDPISTRLHAPIGLDLGGQMPENIAVSIAAQLQQYFYQS</sequence>
<dbReference type="InterPro" id="IPR052698">
    <property type="entry name" value="MoCofactor_Util/Proc"/>
</dbReference>
<proteinExistence type="predicted"/>
<evidence type="ECO:0000313" key="3">
    <source>
        <dbReference type="EMBL" id="VAW43717.1"/>
    </source>
</evidence>
<name>A0A3B0VZ87_9ZZZZ</name>
<accession>A0A3B0VZ87</accession>
<feature type="domain" description="XdhC- CoxI" evidence="1">
    <location>
        <begin position="17"/>
        <end position="82"/>
    </location>
</feature>
<dbReference type="Pfam" id="PF13478">
    <property type="entry name" value="XdhC_C"/>
    <property type="match status" value="1"/>
</dbReference>
<dbReference type="PANTHER" id="PTHR30388:SF4">
    <property type="entry name" value="MOLYBDENUM COFACTOR INSERTION CHAPERONE PAOD"/>
    <property type="match status" value="1"/>
</dbReference>
<gene>
    <name evidence="3" type="ORF">MNBD_GAMMA02-1174</name>
</gene>
<organism evidence="3">
    <name type="scientific">hydrothermal vent metagenome</name>
    <dbReference type="NCBI Taxonomy" id="652676"/>
    <lineage>
        <taxon>unclassified sequences</taxon>
        <taxon>metagenomes</taxon>
        <taxon>ecological metagenomes</taxon>
    </lineage>
</organism>
<protein>
    <submittedName>
        <fullName evidence="3">Xanthine and CO dehydrogenases maturation factor, XdhC/CoxF family</fullName>
    </submittedName>
</protein>
<dbReference type="EMBL" id="UOFA01000019">
    <property type="protein sequence ID" value="VAW43717.1"/>
    <property type="molecule type" value="Genomic_DNA"/>
</dbReference>
<dbReference type="AlphaFoldDB" id="A0A3B0VZ87"/>
<dbReference type="Gene3D" id="3.40.50.720">
    <property type="entry name" value="NAD(P)-binding Rossmann-like Domain"/>
    <property type="match status" value="1"/>
</dbReference>
<dbReference type="Pfam" id="PF02625">
    <property type="entry name" value="XdhC_CoxI"/>
    <property type="match status" value="1"/>
</dbReference>
<dbReference type="InterPro" id="IPR003777">
    <property type="entry name" value="XdhC_CoxI"/>
</dbReference>
<dbReference type="InterPro" id="IPR027051">
    <property type="entry name" value="XdhC_Rossmann_dom"/>
</dbReference>
<feature type="domain" description="XdhC Rossmann" evidence="2">
    <location>
        <begin position="178"/>
        <end position="316"/>
    </location>
</feature>